<accession>A0A9X2B5T1</accession>
<comment type="caution">
    <text evidence="11">The sequence shown here is derived from an EMBL/GenBank/DDBJ whole genome shotgun (WGS) entry which is preliminary data.</text>
</comment>
<dbReference type="InterPro" id="IPR004846">
    <property type="entry name" value="T2SS/T3SS_dom"/>
</dbReference>
<dbReference type="Pfam" id="PF03958">
    <property type="entry name" value="Secretin_N"/>
    <property type="match status" value="1"/>
</dbReference>
<keyword evidence="5" id="KW-0653">Protein transport</keyword>
<evidence type="ECO:0000256" key="6">
    <source>
        <dbReference type="ARBA" id="ARBA00023136"/>
    </source>
</evidence>
<dbReference type="Pfam" id="PF00263">
    <property type="entry name" value="Secretin"/>
    <property type="match status" value="1"/>
</dbReference>
<dbReference type="EMBL" id="JAKUML010000005">
    <property type="protein sequence ID" value="MCJ8146091.1"/>
    <property type="molecule type" value="Genomic_DNA"/>
</dbReference>
<comment type="similarity">
    <text evidence="2">Belongs to the bacterial secretin family. PilQ subfamily.</text>
</comment>
<keyword evidence="12" id="KW-1185">Reference proteome</keyword>
<evidence type="ECO:0000313" key="11">
    <source>
        <dbReference type="EMBL" id="MCJ8146091.1"/>
    </source>
</evidence>
<dbReference type="Gene3D" id="3.30.1370.120">
    <property type="match status" value="1"/>
</dbReference>
<dbReference type="InterPro" id="IPR005644">
    <property type="entry name" value="NolW-like"/>
</dbReference>
<dbReference type="InterPro" id="IPR051808">
    <property type="entry name" value="Type_IV_pilus_biogenesis"/>
</dbReference>
<keyword evidence="6" id="KW-0472">Membrane</keyword>
<dbReference type="Pfam" id="PF11741">
    <property type="entry name" value="AMIN"/>
    <property type="match status" value="2"/>
</dbReference>
<dbReference type="InterPro" id="IPR011662">
    <property type="entry name" value="Secretin/TonB_short_N"/>
</dbReference>
<dbReference type="NCBIfam" id="TIGR02515">
    <property type="entry name" value="IV_pilus_PilQ"/>
    <property type="match status" value="1"/>
</dbReference>
<dbReference type="AlphaFoldDB" id="A0A9X2B5T1"/>
<dbReference type="SMART" id="SM00965">
    <property type="entry name" value="STN"/>
    <property type="match status" value="1"/>
</dbReference>
<evidence type="ECO:0000259" key="10">
    <source>
        <dbReference type="SMART" id="SM00965"/>
    </source>
</evidence>
<dbReference type="GO" id="GO:0009306">
    <property type="term" value="P:protein secretion"/>
    <property type="evidence" value="ECO:0007669"/>
    <property type="project" value="InterPro"/>
</dbReference>
<dbReference type="InterPro" id="IPR001775">
    <property type="entry name" value="GspD/PilQ"/>
</dbReference>
<evidence type="ECO:0000256" key="2">
    <source>
        <dbReference type="ARBA" id="ARBA00006304"/>
    </source>
</evidence>
<dbReference type="PANTHER" id="PTHR30604:SF1">
    <property type="entry name" value="DNA UTILIZATION PROTEIN HOFQ"/>
    <property type="match status" value="1"/>
</dbReference>
<keyword evidence="7" id="KW-0998">Cell outer membrane</keyword>
<evidence type="ECO:0000256" key="4">
    <source>
        <dbReference type="ARBA" id="ARBA00022729"/>
    </source>
</evidence>
<dbReference type="PRINTS" id="PR00811">
    <property type="entry name" value="BCTERIALGSPD"/>
</dbReference>
<dbReference type="InterPro" id="IPR013355">
    <property type="entry name" value="Pilus_4_PilQ"/>
</dbReference>
<dbReference type="InterPro" id="IPR021731">
    <property type="entry name" value="AMIN_dom"/>
</dbReference>
<sequence>MKLVGEMGSVMNMQLTMKRFAMSAVAYGVVQVVSAQVAITQVVPMSTADQGTELRVMFNGLPVQPKAYQLESPSRLILDFEGATNSVGSNVAVNTTEVGSVDVLEDAERSRLTINLKDHGAFTTRTEGNTFILKVAPEVRENVSLPSNIAQASTQQNLGLTNIGFERGAQGEGLVNIELGSAHSPVDVQQQGSKVVVRMLGTKVPAHLARRLNVGDFATPVNTIDAYNEGSNGVIVIQPSGSYEYMAYQAEDKLTISVKRPVDNSSVSMIRAPQTYNGKKISLDFQDIEVRRVLQLLADFTNVNMVAADTVQGQITIRLKDVPWDQALDIILKSKNLDKRRNGNVIWIAPVAELIKAEEEEAKAIAQSIKLAPIQTDYIKLNYAKVADIEKLITEAKSRSGLNGTSGSNNSLNGSATSNQANNEFAGSMLTPRGSVSSDIRTNTLIVNDTAQKIDEIRKMIELIDVPVKQVMIEARVVRATNQFSKEMGVKWGILSQGVTKNNDLLVGGSDQTLWDLKTPKLDRDTGVYEYTIERPDNLNVDLGVENAAGKIAFGLISLSDFMLDLELSASEADGLTEIVSTPKVLAADKQKATIKSGVQIPYQTVSQEGTKTDFEEAVLLLEVTPSITPDGKVGMQLNISKDTRGEITPDGVAINVNQINTNVLINNGETVVLGGVFETENGSSVTKVPFFGDLPVVGNLFKTTSKIDNRNELLIFVTPRIVTDNSTVNR</sequence>
<evidence type="ECO:0000256" key="5">
    <source>
        <dbReference type="ARBA" id="ARBA00022927"/>
    </source>
</evidence>
<proteinExistence type="inferred from homology"/>
<keyword evidence="3 8" id="KW-0813">Transport</keyword>
<dbReference type="Pfam" id="PF07660">
    <property type="entry name" value="STN"/>
    <property type="match status" value="1"/>
</dbReference>
<dbReference type="Proteomes" id="UP001139701">
    <property type="component" value="Unassembled WGS sequence"/>
</dbReference>
<dbReference type="Gene3D" id="3.30.1370.130">
    <property type="match status" value="1"/>
</dbReference>
<feature type="compositionally biased region" description="Low complexity" evidence="9">
    <location>
        <begin position="400"/>
        <end position="419"/>
    </location>
</feature>
<dbReference type="InterPro" id="IPR004845">
    <property type="entry name" value="T2SS_GspD_CS"/>
</dbReference>
<evidence type="ECO:0000256" key="9">
    <source>
        <dbReference type="SAM" id="MobiDB-lite"/>
    </source>
</evidence>
<dbReference type="Gene3D" id="2.60.40.3470">
    <property type="match status" value="1"/>
</dbReference>
<evidence type="ECO:0000256" key="1">
    <source>
        <dbReference type="ARBA" id="ARBA00004442"/>
    </source>
</evidence>
<name>A0A9X2B5T1_9GAMM</name>
<reference evidence="11" key="1">
    <citation type="submission" date="2022-02" db="EMBL/GenBank/DDBJ databases">
        <title>Acinetobacter A3.8 sp. nov., isolated from Sediment (Zhairuo Island).</title>
        <authorList>
            <person name="Zheng K."/>
        </authorList>
    </citation>
    <scope>NUCLEOTIDE SEQUENCE</scope>
    <source>
        <strain evidence="11">A3.8</strain>
    </source>
</reference>
<feature type="region of interest" description="Disordered" evidence="9">
    <location>
        <begin position="400"/>
        <end position="420"/>
    </location>
</feature>
<comment type="subcellular location">
    <subcellularLocation>
        <location evidence="1 8">Cell outer membrane</location>
    </subcellularLocation>
</comment>
<dbReference type="GO" id="GO:0009279">
    <property type="term" value="C:cell outer membrane"/>
    <property type="evidence" value="ECO:0007669"/>
    <property type="project" value="UniProtKB-SubCell"/>
</dbReference>
<dbReference type="PANTHER" id="PTHR30604">
    <property type="entry name" value="PROTEIN TRANSPORT PROTEIN HOFQ"/>
    <property type="match status" value="1"/>
</dbReference>
<dbReference type="Gene3D" id="2.60.40.3500">
    <property type="match status" value="1"/>
</dbReference>
<dbReference type="PROSITE" id="PS00875">
    <property type="entry name" value="T2SP_D"/>
    <property type="match status" value="1"/>
</dbReference>
<evidence type="ECO:0000256" key="7">
    <source>
        <dbReference type="ARBA" id="ARBA00023237"/>
    </source>
</evidence>
<keyword evidence="4" id="KW-0732">Signal</keyword>
<evidence type="ECO:0000256" key="3">
    <source>
        <dbReference type="ARBA" id="ARBA00022448"/>
    </source>
</evidence>
<dbReference type="InterPro" id="IPR038591">
    <property type="entry name" value="NolW-like_sf"/>
</dbReference>
<organism evidence="11 12">
    <name type="scientific">Acinetobacter sedimenti</name>
    <dbReference type="NCBI Taxonomy" id="2919922"/>
    <lineage>
        <taxon>Bacteria</taxon>
        <taxon>Pseudomonadati</taxon>
        <taxon>Pseudomonadota</taxon>
        <taxon>Gammaproteobacteria</taxon>
        <taxon>Moraxellales</taxon>
        <taxon>Moraxellaceae</taxon>
        <taxon>Acinetobacter</taxon>
    </lineage>
</organism>
<feature type="domain" description="Secretin/TonB short N-terminal" evidence="10">
    <location>
        <begin position="303"/>
        <end position="351"/>
    </location>
</feature>
<protein>
    <submittedName>
        <fullName evidence="11">Type IV pilus secretin PilQ</fullName>
    </submittedName>
</protein>
<evidence type="ECO:0000256" key="8">
    <source>
        <dbReference type="RuleBase" id="RU004004"/>
    </source>
</evidence>
<evidence type="ECO:0000313" key="12">
    <source>
        <dbReference type="Proteomes" id="UP001139701"/>
    </source>
</evidence>
<gene>
    <name evidence="11" type="ORF">MKI79_04055</name>
</gene>